<gene>
    <name evidence="1" type="ORF">PYU98_24215</name>
</gene>
<reference evidence="1" key="1">
    <citation type="submission" date="2023-02" db="EMBL/GenBank/DDBJ databases">
        <title>The sequence of Aeromonas allosaccharophila K520.</title>
        <authorList>
            <person name="Luo X."/>
        </authorList>
    </citation>
    <scope>NUCLEOTIDE SEQUENCE</scope>
    <source>
        <strain evidence="1">K520</strain>
        <plasmid evidence="1">pK520-KPC</plasmid>
    </source>
</reference>
<keyword evidence="1" id="KW-0614">Plasmid</keyword>
<sequence>MVRKNTAEAKAEASKRDEVKARIVAEALEAVENALLSDRITTLDTTPGVRIVVA</sequence>
<dbReference type="RefSeq" id="WP_275058389.1">
    <property type="nucleotide sequence ID" value="NZ_CP118989.1"/>
</dbReference>
<dbReference type="AlphaFoldDB" id="A0AAX3P028"/>
<dbReference type="Proteomes" id="UP001213721">
    <property type="component" value="Plasmid pK520-KPC"/>
</dbReference>
<evidence type="ECO:0000313" key="1">
    <source>
        <dbReference type="EMBL" id="WED79051.1"/>
    </source>
</evidence>
<organism evidence="1 2">
    <name type="scientific">Aeromonas allosaccharophila</name>
    <dbReference type="NCBI Taxonomy" id="656"/>
    <lineage>
        <taxon>Bacteria</taxon>
        <taxon>Pseudomonadati</taxon>
        <taxon>Pseudomonadota</taxon>
        <taxon>Gammaproteobacteria</taxon>
        <taxon>Aeromonadales</taxon>
        <taxon>Aeromonadaceae</taxon>
        <taxon>Aeromonas</taxon>
    </lineage>
</organism>
<evidence type="ECO:0000313" key="2">
    <source>
        <dbReference type="Proteomes" id="UP001213721"/>
    </source>
</evidence>
<name>A0AAX3P028_9GAMM</name>
<proteinExistence type="predicted"/>
<protein>
    <submittedName>
        <fullName evidence="1">Uncharacterized protein</fullName>
    </submittedName>
</protein>
<geneLocation type="plasmid" evidence="1 2">
    <name>pK520-KPC</name>
</geneLocation>
<accession>A0AAX3P028</accession>
<dbReference type="EMBL" id="CP118989">
    <property type="protein sequence ID" value="WED79051.1"/>
    <property type="molecule type" value="Genomic_DNA"/>
</dbReference>